<evidence type="ECO:0000256" key="1">
    <source>
        <dbReference type="SAM" id="MobiDB-lite"/>
    </source>
</evidence>
<feature type="compositionally biased region" description="Basic and acidic residues" evidence="1">
    <location>
        <begin position="214"/>
        <end position="232"/>
    </location>
</feature>
<dbReference type="InterPro" id="IPR027949">
    <property type="entry name" value="Chloroplast_duf"/>
</dbReference>
<evidence type="ECO:0008006" key="4">
    <source>
        <dbReference type="Google" id="ProtNLM"/>
    </source>
</evidence>
<dbReference type="Proteomes" id="UP001293593">
    <property type="component" value="Unassembled WGS sequence"/>
</dbReference>
<sequence>MSSLQIPNLSSSSSRKRVHACAAINAPKLQRVRISLPRNPTASVKLVHAFTGSVQTIVPSEKDVVSTLQATFQDSHYDPNKLKAMIQLFAILKTVADRVEVHQNIGEQRNNWNCLLLNSISTMMVRLNTSITHNNALRLTSILLLTSAKGMVLILNKIQMSKPNATTIFKKLQSDIQTTLLTRSNPTEEDVNTAMDRVLALDKAHPLPLSSGTKLEKLPPKFEPKTNDDHKMKVLKSQKKKTSNNNNGWTPDLEIEMRKIIEVMKKKDMEVYERRGNLVLMVNKTLAILGPLLTGIAAVGFVLERHGSSWAGIVAITAGSLADFINPLEGIVLEMIKNCGGFLQQTIEATLEEKDFDKRENGEVFEMKVAMRLGRSVCQLRQLAAKCAASCDSEGISGENEFSLQVMYSLLT</sequence>
<dbReference type="Pfam" id="PF14476">
    <property type="entry name" value="Chloroplast_duf"/>
    <property type="match status" value="1"/>
</dbReference>
<dbReference type="PANTHER" id="PTHR33358">
    <property type="entry name" value="F-BOX PROTEIN WITH A DOMAIN PROTEIN"/>
    <property type="match status" value="1"/>
</dbReference>
<reference evidence="2" key="1">
    <citation type="submission" date="2023-10" db="EMBL/GenBank/DDBJ databases">
        <title>Chromosome-level genome of the transformable northern wattle, Acacia crassicarpa.</title>
        <authorList>
            <person name="Massaro I."/>
            <person name="Sinha N.R."/>
            <person name="Poethig S."/>
            <person name="Leichty A.R."/>
        </authorList>
    </citation>
    <scope>NUCLEOTIDE SEQUENCE</scope>
    <source>
        <strain evidence="2">Acra3RX</strain>
        <tissue evidence="2">Leaf</tissue>
    </source>
</reference>
<proteinExistence type="predicted"/>
<evidence type="ECO:0000313" key="3">
    <source>
        <dbReference type="Proteomes" id="UP001293593"/>
    </source>
</evidence>
<organism evidence="2 3">
    <name type="scientific">Acacia crassicarpa</name>
    <name type="common">northern wattle</name>
    <dbReference type="NCBI Taxonomy" id="499986"/>
    <lineage>
        <taxon>Eukaryota</taxon>
        <taxon>Viridiplantae</taxon>
        <taxon>Streptophyta</taxon>
        <taxon>Embryophyta</taxon>
        <taxon>Tracheophyta</taxon>
        <taxon>Spermatophyta</taxon>
        <taxon>Magnoliopsida</taxon>
        <taxon>eudicotyledons</taxon>
        <taxon>Gunneridae</taxon>
        <taxon>Pentapetalae</taxon>
        <taxon>rosids</taxon>
        <taxon>fabids</taxon>
        <taxon>Fabales</taxon>
        <taxon>Fabaceae</taxon>
        <taxon>Caesalpinioideae</taxon>
        <taxon>mimosoid clade</taxon>
        <taxon>Acacieae</taxon>
        <taxon>Acacia</taxon>
    </lineage>
</organism>
<gene>
    <name evidence="2" type="ORF">QN277_001193</name>
</gene>
<name>A0AAE1N835_9FABA</name>
<accession>A0AAE1N835</accession>
<dbReference type="PANTHER" id="PTHR33358:SF12">
    <property type="entry name" value="F-BOX PROTEIN WITH A DOMAIN PROTEIN"/>
    <property type="match status" value="1"/>
</dbReference>
<evidence type="ECO:0000313" key="2">
    <source>
        <dbReference type="EMBL" id="KAK4284347.1"/>
    </source>
</evidence>
<protein>
    <recommendedName>
        <fullName evidence="4">F-box protein</fullName>
    </recommendedName>
</protein>
<comment type="caution">
    <text evidence="2">The sequence shown here is derived from an EMBL/GenBank/DDBJ whole genome shotgun (WGS) entry which is preliminary data.</text>
</comment>
<dbReference type="EMBL" id="JAWXYG010000001">
    <property type="protein sequence ID" value="KAK4284347.1"/>
    <property type="molecule type" value="Genomic_DNA"/>
</dbReference>
<feature type="compositionally biased region" description="Basic residues" evidence="1">
    <location>
        <begin position="233"/>
        <end position="242"/>
    </location>
</feature>
<keyword evidence="3" id="KW-1185">Reference proteome</keyword>
<dbReference type="AlphaFoldDB" id="A0AAE1N835"/>
<feature type="region of interest" description="Disordered" evidence="1">
    <location>
        <begin position="210"/>
        <end position="248"/>
    </location>
</feature>